<accession>A0AAV2RT81</accession>
<proteinExistence type="predicted"/>
<evidence type="ECO:0000313" key="3">
    <source>
        <dbReference type="Proteomes" id="UP001497623"/>
    </source>
</evidence>
<dbReference type="EMBL" id="CAXKWB010030278">
    <property type="protein sequence ID" value="CAL4137283.1"/>
    <property type="molecule type" value="Genomic_DNA"/>
</dbReference>
<reference evidence="2 3" key="1">
    <citation type="submission" date="2024-05" db="EMBL/GenBank/DDBJ databases">
        <authorList>
            <person name="Wallberg A."/>
        </authorList>
    </citation>
    <scope>NUCLEOTIDE SEQUENCE [LARGE SCALE GENOMIC DNA]</scope>
</reference>
<feature type="non-terminal residue" evidence="2">
    <location>
        <position position="201"/>
    </location>
</feature>
<name>A0AAV2RT81_MEGNR</name>
<protein>
    <submittedName>
        <fullName evidence="2">Uncharacterized protein</fullName>
    </submittedName>
</protein>
<comment type="caution">
    <text evidence="2">The sequence shown here is derived from an EMBL/GenBank/DDBJ whole genome shotgun (WGS) entry which is preliminary data.</text>
</comment>
<dbReference type="Proteomes" id="UP001497623">
    <property type="component" value="Unassembled WGS sequence"/>
</dbReference>
<sequence length="201" mass="22951">MHSDQVLMNLLDCMQDSINSLQTHLSTIMDLVSHDYDHLADEDSNIVSTHRAASSTVRSHREDTTSLGEKLSRDSQASLIVMPPELKTSSYVGTVDSTDNTETCEEMQPDEDIVAKIDETLMELGSILRDSSFHEEQLKDIPRDSFELLEHTQKLDIEAKEVDIADRENVVETREIKMKKREIDMDNKEKNMDARENTLLK</sequence>
<keyword evidence="3" id="KW-1185">Reference proteome</keyword>
<evidence type="ECO:0000313" key="2">
    <source>
        <dbReference type="EMBL" id="CAL4137283.1"/>
    </source>
</evidence>
<evidence type="ECO:0000256" key="1">
    <source>
        <dbReference type="SAM" id="MobiDB-lite"/>
    </source>
</evidence>
<feature type="region of interest" description="Disordered" evidence="1">
    <location>
        <begin position="50"/>
        <end position="69"/>
    </location>
</feature>
<organism evidence="2 3">
    <name type="scientific">Meganyctiphanes norvegica</name>
    <name type="common">Northern krill</name>
    <name type="synonym">Thysanopoda norvegica</name>
    <dbReference type="NCBI Taxonomy" id="48144"/>
    <lineage>
        <taxon>Eukaryota</taxon>
        <taxon>Metazoa</taxon>
        <taxon>Ecdysozoa</taxon>
        <taxon>Arthropoda</taxon>
        <taxon>Crustacea</taxon>
        <taxon>Multicrustacea</taxon>
        <taxon>Malacostraca</taxon>
        <taxon>Eumalacostraca</taxon>
        <taxon>Eucarida</taxon>
        <taxon>Euphausiacea</taxon>
        <taxon>Euphausiidae</taxon>
        <taxon>Meganyctiphanes</taxon>
    </lineage>
</organism>
<gene>
    <name evidence="2" type="ORF">MNOR_LOCUS28020</name>
</gene>
<dbReference type="AlphaFoldDB" id="A0AAV2RT81"/>